<dbReference type="GO" id="GO:1902660">
    <property type="term" value="P:negative regulation of glucose mediated signaling pathway"/>
    <property type="evidence" value="ECO:0007669"/>
    <property type="project" value="EnsemblFungi"/>
</dbReference>
<dbReference type="GO" id="GO:2000769">
    <property type="term" value="P:regulation of establishment or maintenance of cell polarity regulating cell shape"/>
    <property type="evidence" value="ECO:0007669"/>
    <property type="project" value="EnsemblFungi"/>
</dbReference>
<feature type="region of interest" description="Disordered" evidence="8">
    <location>
        <begin position="376"/>
        <end position="418"/>
    </location>
</feature>
<dbReference type="InterPro" id="IPR037778">
    <property type="entry name" value="C2_fungal_PKC"/>
</dbReference>
<dbReference type="GeneID" id="28895488"/>
<dbReference type="InterPro" id="IPR037312">
    <property type="entry name" value="PKC-like_HR1"/>
</dbReference>
<organism evidence="12 13">
    <name type="scientific">Xylona heveae (strain CBS 132557 / TC161)</name>
    <dbReference type="NCBI Taxonomy" id="1328760"/>
    <lineage>
        <taxon>Eukaryota</taxon>
        <taxon>Fungi</taxon>
        <taxon>Dikarya</taxon>
        <taxon>Ascomycota</taxon>
        <taxon>Pezizomycotina</taxon>
        <taxon>Xylonomycetes</taxon>
        <taxon>Xylonales</taxon>
        <taxon>Xylonaceae</taxon>
        <taxon>Xylona</taxon>
    </lineage>
</organism>
<dbReference type="PROSITE" id="PS51860">
    <property type="entry name" value="REM_1"/>
    <property type="match status" value="2"/>
</dbReference>
<keyword evidence="7" id="KW-0175">Coiled coil</keyword>
<feature type="domain" description="REM-1" evidence="11">
    <location>
        <begin position="169"/>
        <end position="246"/>
    </location>
</feature>
<feature type="domain" description="Phorbol-ester/DAG-type" evidence="10">
    <location>
        <begin position="480"/>
        <end position="528"/>
    </location>
</feature>
<dbReference type="SUPFAM" id="SSF57889">
    <property type="entry name" value="Cysteine-rich domain"/>
    <property type="match status" value="2"/>
</dbReference>
<keyword evidence="2" id="KW-0479">Metal-binding</keyword>
<dbReference type="PROSITE" id="PS00479">
    <property type="entry name" value="ZF_DAG_PE_1"/>
    <property type="match status" value="1"/>
</dbReference>
<dbReference type="GO" id="GO:0005856">
    <property type="term" value="C:cytoskeleton"/>
    <property type="evidence" value="ECO:0007669"/>
    <property type="project" value="TreeGrafter"/>
</dbReference>
<dbReference type="SMART" id="SM00109">
    <property type="entry name" value="C1"/>
    <property type="match status" value="2"/>
</dbReference>
<dbReference type="GO" id="GO:0004697">
    <property type="term" value="F:diacylglycerol-dependent serine/threonine kinase activity"/>
    <property type="evidence" value="ECO:0007669"/>
    <property type="project" value="InterPro"/>
</dbReference>
<dbReference type="FunFam" id="3.30.60.20:FF:000014">
    <property type="entry name" value="Protein kinase C"/>
    <property type="match status" value="1"/>
</dbReference>
<dbReference type="PROSITE" id="PS50081">
    <property type="entry name" value="ZF_DAG_PE_2"/>
    <property type="match status" value="2"/>
</dbReference>
<feature type="domain" description="C2" evidence="9">
    <location>
        <begin position="253"/>
        <end position="371"/>
    </location>
</feature>
<dbReference type="CDD" id="cd20823">
    <property type="entry name" value="C1_ScPKC1-like_rpt2"/>
    <property type="match status" value="1"/>
</dbReference>
<dbReference type="RefSeq" id="XP_018184946.1">
    <property type="nucleotide sequence ID" value="XM_018330351.1"/>
</dbReference>
<feature type="region of interest" description="Disordered" evidence="8">
    <location>
        <begin position="614"/>
        <end position="661"/>
    </location>
</feature>
<dbReference type="InterPro" id="IPR036274">
    <property type="entry name" value="HR1_rpt_sf"/>
</dbReference>
<dbReference type="GO" id="GO:0070610">
    <property type="term" value="P:regulation of fungal-type cell wall (1-&gt;3)-alpha-glucan biosynthetic process"/>
    <property type="evidence" value="ECO:0007669"/>
    <property type="project" value="EnsemblFungi"/>
</dbReference>
<dbReference type="GO" id="GO:0031032">
    <property type="term" value="P:actomyosin structure organization"/>
    <property type="evidence" value="ECO:0007669"/>
    <property type="project" value="TreeGrafter"/>
</dbReference>
<dbReference type="Gene3D" id="3.30.60.20">
    <property type="match status" value="2"/>
</dbReference>
<dbReference type="InParanoid" id="A0A164ZQS7"/>
<keyword evidence="1" id="KW-0597">Phosphoprotein</keyword>
<keyword evidence="13" id="KW-1185">Reference proteome</keyword>
<dbReference type="CDD" id="cd08689">
    <property type="entry name" value="C2_fungal_Pkc1p"/>
    <property type="match status" value="1"/>
</dbReference>
<evidence type="ECO:0000256" key="2">
    <source>
        <dbReference type="ARBA" id="ARBA00022723"/>
    </source>
</evidence>
<feature type="compositionally biased region" description="Polar residues" evidence="8">
    <location>
        <begin position="386"/>
        <end position="400"/>
    </location>
</feature>
<dbReference type="GO" id="GO:0090334">
    <property type="term" value="P:regulation of cell wall (1-&gt;3)-beta-D-glucan biosynthetic process"/>
    <property type="evidence" value="ECO:0007669"/>
    <property type="project" value="EnsemblFungi"/>
</dbReference>
<sequence>MDDERLIGDVNRKIEREKALINGANAVRNSSNNPAVKQRAESQIHEGHKNITYLEGQLKVLQSRRLGHSMDNLSIASGADGSQYAGPSGGSPQRGTRGGVPPGQQGSSIDGRGSFGTDAADYGDPGPGGYSSQLGTGHMMPPRPPFTPPAPTVGIPKARPNYSKLDLIKYDTPYLGPRIQLMLSQLEFKLSVEKQYKEGIEKMVRLYQIEGDKKSKADAEGRRIESAQKIQLLKQALKRYEDLHVDIESATDAPDDDSINTPNLRKPLTGHLSLRIHAIRDVDHAATGRFARGPETFVMIKVEDAFKGRTKSTRTGRWPDEVHELDIDKANEIELTVYDKAGDHPLPIGMLWIRISDIAEEMRRKKIETEFNNSGWVSADKMQDGGSASRQDSQYGQTPGQPHAPPASAGINPAPTFNVSAGPGQAPISIDAWFALEPVGQIHLSMSFVKQLNNRRPLDFGLNRKGAIRQRKEEVHETFGHRFVTQQFYNIMRCALCGDFLKYAAGMQCADCKYTCHKKCYSKVVVKCISKSNAEADPEEEKLNHRIPHRFEGFSNMGANWCCHCGYILPLGSKKNCRKCTECGLTCHTQCAHLVPDFCGMSMEVANQILREIRTTKKRQTTSSMNSVSSMSSRTLRPGGRPTPPPPSQPSYAPPPGQEQP</sequence>
<evidence type="ECO:0000256" key="8">
    <source>
        <dbReference type="SAM" id="MobiDB-lite"/>
    </source>
</evidence>
<dbReference type="EMBL" id="KV407466">
    <property type="protein sequence ID" value="KZF19391.1"/>
    <property type="molecule type" value="Genomic_DNA"/>
</dbReference>
<dbReference type="SUPFAM" id="SSF49562">
    <property type="entry name" value="C2 domain (Calcium/lipid-binding domain, CaLB)"/>
    <property type="match status" value="1"/>
</dbReference>
<dbReference type="InterPro" id="IPR000008">
    <property type="entry name" value="C2_dom"/>
</dbReference>
<dbReference type="GO" id="GO:0000935">
    <property type="term" value="C:division septum"/>
    <property type="evidence" value="ECO:0007669"/>
    <property type="project" value="EnsemblFungi"/>
</dbReference>
<dbReference type="Pfam" id="PF02185">
    <property type="entry name" value="HR1"/>
    <property type="match status" value="2"/>
</dbReference>
<feature type="compositionally biased region" description="Pro residues" evidence="8">
    <location>
        <begin position="641"/>
        <end position="661"/>
    </location>
</feature>
<dbReference type="Proteomes" id="UP000076632">
    <property type="component" value="Unassembled WGS sequence"/>
</dbReference>
<dbReference type="CDD" id="cd20822">
    <property type="entry name" value="C1_ScPKC1-like_rpt1"/>
    <property type="match status" value="1"/>
</dbReference>
<name>A0A164ZQS7_XYLHT</name>
<evidence type="ECO:0000256" key="5">
    <source>
        <dbReference type="ARBA" id="ARBA00047899"/>
    </source>
</evidence>
<dbReference type="SMART" id="SM00742">
    <property type="entry name" value="Hr1"/>
    <property type="match status" value="2"/>
</dbReference>
<comment type="catalytic activity">
    <reaction evidence="6">
        <text>L-seryl-[protein] + ATP = O-phospho-L-seryl-[protein] + ADP + H(+)</text>
        <dbReference type="Rhea" id="RHEA:17989"/>
        <dbReference type="Rhea" id="RHEA-COMP:9863"/>
        <dbReference type="Rhea" id="RHEA-COMP:11604"/>
        <dbReference type="ChEBI" id="CHEBI:15378"/>
        <dbReference type="ChEBI" id="CHEBI:29999"/>
        <dbReference type="ChEBI" id="CHEBI:30616"/>
        <dbReference type="ChEBI" id="CHEBI:83421"/>
        <dbReference type="ChEBI" id="CHEBI:456216"/>
        <dbReference type="EC" id="2.7.11.1"/>
    </reaction>
</comment>
<dbReference type="GO" id="GO:1903139">
    <property type="term" value="P:positive regulation of cell integrity MAPK cascade"/>
    <property type="evidence" value="ECO:0007669"/>
    <property type="project" value="EnsemblFungi"/>
</dbReference>
<evidence type="ECO:0000313" key="12">
    <source>
        <dbReference type="EMBL" id="KZF19391.1"/>
    </source>
</evidence>
<proteinExistence type="predicted"/>
<dbReference type="SUPFAM" id="SSF46585">
    <property type="entry name" value="HR1 repeat"/>
    <property type="match status" value="1"/>
</dbReference>
<evidence type="ECO:0000256" key="6">
    <source>
        <dbReference type="ARBA" id="ARBA00048679"/>
    </source>
</evidence>
<feature type="domain" description="REM-1" evidence="11">
    <location>
        <begin position="1"/>
        <end position="67"/>
    </location>
</feature>
<dbReference type="InterPro" id="IPR035892">
    <property type="entry name" value="C2_domain_sf"/>
</dbReference>
<feature type="non-terminal residue" evidence="12">
    <location>
        <position position="661"/>
    </location>
</feature>
<evidence type="ECO:0000256" key="3">
    <source>
        <dbReference type="ARBA" id="ARBA00022737"/>
    </source>
</evidence>
<dbReference type="Gene3D" id="1.10.287.160">
    <property type="entry name" value="HR1 repeat"/>
    <property type="match status" value="1"/>
</dbReference>
<dbReference type="STRING" id="1328760.A0A164ZQS7"/>
<evidence type="ECO:0000256" key="4">
    <source>
        <dbReference type="ARBA" id="ARBA00022833"/>
    </source>
</evidence>
<dbReference type="FunFam" id="1.10.287.160:FF:000004">
    <property type="entry name" value="Protein kinase C"/>
    <property type="match status" value="1"/>
</dbReference>
<dbReference type="Pfam" id="PF00130">
    <property type="entry name" value="C1_1"/>
    <property type="match status" value="2"/>
</dbReference>
<dbReference type="InterPro" id="IPR011072">
    <property type="entry name" value="HR1_rho-bd"/>
</dbReference>
<dbReference type="InterPro" id="IPR046349">
    <property type="entry name" value="C1-like_sf"/>
</dbReference>
<keyword evidence="3" id="KW-0677">Repeat</keyword>
<feature type="region of interest" description="Disordered" evidence="8">
    <location>
        <begin position="25"/>
        <end position="44"/>
    </location>
</feature>
<keyword evidence="4" id="KW-0862">Zinc</keyword>
<accession>A0A164ZQS7</accession>
<reference evidence="12 13" key="1">
    <citation type="journal article" date="2016" name="Fungal Biol.">
        <title>The genome of Xylona heveae provides a window into fungal endophytism.</title>
        <authorList>
            <person name="Gazis R."/>
            <person name="Kuo A."/>
            <person name="Riley R."/>
            <person name="LaButti K."/>
            <person name="Lipzen A."/>
            <person name="Lin J."/>
            <person name="Amirebrahimi M."/>
            <person name="Hesse C.N."/>
            <person name="Spatafora J.W."/>
            <person name="Henrissat B."/>
            <person name="Hainaut M."/>
            <person name="Grigoriev I.V."/>
            <person name="Hibbett D.S."/>
        </authorList>
    </citation>
    <scope>NUCLEOTIDE SEQUENCE [LARGE SCALE GENOMIC DNA]</scope>
    <source>
        <strain evidence="12 13">TC161</strain>
    </source>
</reference>
<dbReference type="OMA" id="SHANCVH"/>
<dbReference type="GO" id="GO:0005737">
    <property type="term" value="C:cytoplasm"/>
    <property type="evidence" value="ECO:0007669"/>
    <property type="project" value="TreeGrafter"/>
</dbReference>
<evidence type="ECO:0000259" key="9">
    <source>
        <dbReference type="PROSITE" id="PS50004"/>
    </source>
</evidence>
<dbReference type="GO" id="GO:0007165">
    <property type="term" value="P:signal transduction"/>
    <property type="evidence" value="ECO:0007669"/>
    <property type="project" value="InterPro"/>
</dbReference>
<dbReference type="GO" id="GO:0046872">
    <property type="term" value="F:metal ion binding"/>
    <property type="evidence" value="ECO:0007669"/>
    <property type="project" value="UniProtKB-KW"/>
</dbReference>
<evidence type="ECO:0000256" key="7">
    <source>
        <dbReference type="PROSITE-ProRule" id="PRU01207"/>
    </source>
</evidence>
<dbReference type="InterPro" id="IPR002219">
    <property type="entry name" value="PKC_DAG/PE"/>
</dbReference>
<dbReference type="PANTHER" id="PTHR22988">
    <property type="entry name" value="MYOTONIC DYSTROPHY S/T KINASE-RELATED"/>
    <property type="match status" value="1"/>
</dbReference>
<evidence type="ECO:0000259" key="11">
    <source>
        <dbReference type="PROSITE" id="PS51860"/>
    </source>
</evidence>
<feature type="region of interest" description="Disordered" evidence="8">
    <location>
        <begin position="72"/>
        <end position="142"/>
    </location>
</feature>
<dbReference type="FunFam" id="3.30.60.20:FF:000034">
    <property type="entry name" value="Protein kinase C"/>
    <property type="match status" value="1"/>
</dbReference>
<evidence type="ECO:0000259" key="10">
    <source>
        <dbReference type="PROSITE" id="PS50081"/>
    </source>
</evidence>
<comment type="catalytic activity">
    <reaction evidence="5">
        <text>L-threonyl-[protein] + ATP = O-phospho-L-threonyl-[protein] + ADP + H(+)</text>
        <dbReference type="Rhea" id="RHEA:46608"/>
        <dbReference type="Rhea" id="RHEA-COMP:11060"/>
        <dbReference type="Rhea" id="RHEA-COMP:11605"/>
        <dbReference type="ChEBI" id="CHEBI:15378"/>
        <dbReference type="ChEBI" id="CHEBI:30013"/>
        <dbReference type="ChEBI" id="CHEBI:30616"/>
        <dbReference type="ChEBI" id="CHEBI:61977"/>
        <dbReference type="ChEBI" id="CHEBI:456216"/>
        <dbReference type="EC" id="2.7.11.1"/>
    </reaction>
</comment>
<dbReference type="FunCoup" id="A0A164ZQS7">
    <property type="interactions" value="396"/>
</dbReference>
<dbReference type="CDD" id="cd11620">
    <property type="entry name" value="HR1_PKC-like_2_fungi"/>
    <property type="match status" value="1"/>
</dbReference>
<dbReference type="PANTHER" id="PTHR22988:SF71">
    <property type="entry name" value="CITRON RHO-INTERACTING KINASE"/>
    <property type="match status" value="1"/>
</dbReference>
<dbReference type="AlphaFoldDB" id="A0A164ZQS7"/>
<gene>
    <name evidence="12" type="ORF">L228DRAFT_224595</name>
</gene>
<dbReference type="InterPro" id="IPR050839">
    <property type="entry name" value="Rho-assoc_Ser/Thr_Kinase"/>
</dbReference>
<dbReference type="OrthoDB" id="63267at2759"/>
<feature type="compositionally biased region" description="Low complexity" evidence="8">
    <location>
        <begin position="623"/>
        <end position="640"/>
    </location>
</feature>
<protein>
    <submittedName>
        <fullName evidence="12">HR1-domain-containing protein</fullName>
    </submittedName>
</protein>
<evidence type="ECO:0000313" key="13">
    <source>
        <dbReference type="Proteomes" id="UP000076632"/>
    </source>
</evidence>
<evidence type="ECO:0000256" key="1">
    <source>
        <dbReference type="ARBA" id="ARBA00022553"/>
    </source>
</evidence>
<feature type="domain" description="Phorbol-ester/DAG-type" evidence="10">
    <location>
        <begin position="548"/>
        <end position="599"/>
    </location>
</feature>
<dbReference type="GO" id="GO:0009272">
    <property type="term" value="P:fungal-type cell wall biogenesis"/>
    <property type="evidence" value="ECO:0007669"/>
    <property type="project" value="EnsemblFungi"/>
</dbReference>
<dbReference type="PROSITE" id="PS50004">
    <property type="entry name" value="C2"/>
    <property type="match status" value="1"/>
</dbReference>